<sequence length="62" mass="6910">MGPTGAVNRFHRLTKPWLVKLCAPMSFRVYTMRAKAGRLVEAPLRAAQARSGLVTSQERARV</sequence>
<comment type="caution">
    <text evidence="1">The sequence shown here is derived from an EMBL/GenBank/DDBJ whole genome shotgun (WGS) entry which is preliminary data.</text>
</comment>
<keyword evidence="2" id="KW-1185">Reference proteome</keyword>
<evidence type="ECO:0000313" key="1">
    <source>
        <dbReference type="EMBL" id="GLR89684.1"/>
    </source>
</evidence>
<reference evidence="2" key="1">
    <citation type="journal article" date="2019" name="Int. J. Syst. Evol. Microbiol.">
        <title>The Global Catalogue of Microorganisms (GCM) 10K type strain sequencing project: providing services to taxonomists for standard genome sequencing and annotation.</title>
        <authorList>
            <consortium name="The Broad Institute Genomics Platform"/>
            <consortium name="The Broad Institute Genome Sequencing Center for Infectious Disease"/>
            <person name="Wu L."/>
            <person name="Ma J."/>
        </authorList>
    </citation>
    <scope>NUCLEOTIDE SEQUENCE [LARGE SCALE GENOMIC DNA]</scope>
    <source>
        <strain evidence="2">NBRC 102520</strain>
    </source>
</reference>
<protein>
    <submittedName>
        <fullName evidence="1">Uncharacterized protein</fullName>
    </submittedName>
</protein>
<organism evidence="1 2">
    <name type="scientific">Bradyrhizobium iriomotense</name>
    <dbReference type="NCBI Taxonomy" id="441950"/>
    <lineage>
        <taxon>Bacteria</taxon>
        <taxon>Pseudomonadati</taxon>
        <taxon>Pseudomonadota</taxon>
        <taxon>Alphaproteobacteria</taxon>
        <taxon>Hyphomicrobiales</taxon>
        <taxon>Nitrobacteraceae</taxon>
        <taxon>Bradyrhizobium</taxon>
    </lineage>
</organism>
<accession>A0ABQ6B5M0</accession>
<dbReference type="EMBL" id="BSOW01000027">
    <property type="protein sequence ID" value="GLR89684.1"/>
    <property type="molecule type" value="Genomic_DNA"/>
</dbReference>
<evidence type="ECO:0000313" key="2">
    <source>
        <dbReference type="Proteomes" id="UP001156905"/>
    </source>
</evidence>
<proteinExistence type="predicted"/>
<dbReference type="Proteomes" id="UP001156905">
    <property type="component" value="Unassembled WGS sequence"/>
</dbReference>
<name>A0ABQ6B5M0_9BRAD</name>
<gene>
    <name evidence="1" type="ORF">GCM10007857_63980</name>
</gene>